<dbReference type="Proteomes" id="UP000603141">
    <property type="component" value="Unassembled WGS sequence"/>
</dbReference>
<dbReference type="EMBL" id="JAENIJ010000016">
    <property type="protein sequence ID" value="MBK1882974.1"/>
    <property type="molecule type" value="Genomic_DNA"/>
</dbReference>
<comment type="caution">
    <text evidence="2">The sequence shown here is derived from an EMBL/GenBank/DDBJ whole genome shotgun (WGS) entry which is preliminary data.</text>
</comment>
<reference evidence="2" key="1">
    <citation type="submission" date="2021-01" db="EMBL/GenBank/DDBJ databases">
        <title>Modified the classification status of verrucomicrobia.</title>
        <authorList>
            <person name="Feng X."/>
        </authorList>
    </citation>
    <scope>NUCLEOTIDE SEQUENCE</scope>
    <source>
        <strain evidence="2">KCTC 22041</strain>
    </source>
</reference>
<gene>
    <name evidence="2" type="ORF">JIN85_11145</name>
</gene>
<organism evidence="2 3">
    <name type="scientific">Luteolibacter pohnpeiensis</name>
    <dbReference type="NCBI Taxonomy" id="454153"/>
    <lineage>
        <taxon>Bacteria</taxon>
        <taxon>Pseudomonadati</taxon>
        <taxon>Verrucomicrobiota</taxon>
        <taxon>Verrucomicrobiia</taxon>
        <taxon>Verrucomicrobiales</taxon>
        <taxon>Verrucomicrobiaceae</taxon>
        <taxon>Luteolibacter</taxon>
    </lineage>
</organism>
<keyword evidence="1" id="KW-1133">Transmembrane helix</keyword>
<dbReference type="RefSeq" id="WP_200270631.1">
    <property type="nucleotide sequence ID" value="NZ_JAENIJ010000016.1"/>
</dbReference>
<dbReference type="AlphaFoldDB" id="A0A934S844"/>
<sequence>MKNPLVGCGILMVIGLFLAGGICYFGYHQFRSLKSAHHQSTLRREKSKVMAIAQRREFLESKLDIAKKSQIPEEFYTYPGFRDWWRMPLVFPYQLSWVDTLDSGQLGRYDPGGSIEDPNGSISQVISDITRFAIDSSLMVAEIRAESTLKYILFDFKTGSLQAFDSEREVWTVAKWAGFTGRQTLLPNQFLYDRYYDLENRFDMISEDCD</sequence>
<name>A0A934S844_9BACT</name>
<keyword evidence="1" id="KW-0472">Membrane</keyword>
<protein>
    <submittedName>
        <fullName evidence="2">Uncharacterized protein</fullName>
    </submittedName>
</protein>
<feature type="transmembrane region" description="Helical" evidence="1">
    <location>
        <begin position="6"/>
        <end position="27"/>
    </location>
</feature>
<evidence type="ECO:0000256" key="1">
    <source>
        <dbReference type="SAM" id="Phobius"/>
    </source>
</evidence>
<keyword evidence="1" id="KW-0812">Transmembrane</keyword>
<proteinExistence type="predicted"/>
<evidence type="ECO:0000313" key="3">
    <source>
        <dbReference type="Proteomes" id="UP000603141"/>
    </source>
</evidence>
<accession>A0A934S844</accession>
<keyword evidence="3" id="KW-1185">Reference proteome</keyword>
<evidence type="ECO:0000313" key="2">
    <source>
        <dbReference type="EMBL" id="MBK1882974.1"/>
    </source>
</evidence>